<organism evidence="7 8">
    <name type="scientific">Vibrio rumoiensis 1S-45</name>
    <dbReference type="NCBI Taxonomy" id="1188252"/>
    <lineage>
        <taxon>Bacteria</taxon>
        <taxon>Pseudomonadati</taxon>
        <taxon>Pseudomonadota</taxon>
        <taxon>Gammaproteobacteria</taxon>
        <taxon>Vibrionales</taxon>
        <taxon>Vibrionaceae</taxon>
        <taxon>Vibrio</taxon>
    </lineage>
</organism>
<evidence type="ECO:0000313" key="7">
    <source>
        <dbReference type="EMBL" id="OEF22628.1"/>
    </source>
</evidence>
<reference evidence="7 8" key="1">
    <citation type="journal article" date="2012" name="Science">
        <title>Ecological populations of bacteria act as socially cohesive units of antibiotic production and resistance.</title>
        <authorList>
            <person name="Cordero O.X."/>
            <person name="Wildschutte H."/>
            <person name="Kirkup B."/>
            <person name="Proehl S."/>
            <person name="Ngo L."/>
            <person name="Hussain F."/>
            <person name="Le Roux F."/>
            <person name="Mincer T."/>
            <person name="Polz M.F."/>
        </authorList>
    </citation>
    <scope>NUCLEOTIDE SEQUENCE [LARGE SCALE GENOMIC DNA]</scope>
    <source>
        <strain evidence="7 8">1S-45</strain>
    </source>
</reference>
<evidence type="ECO:0000256" key="4">
    <source>
        <dbReference type="ARBA" id="ARBA00022989"/>
    </source>
</evidence>
<dbReference type="EMBL" id="AJYK02000115">
    <property type="protein sequence ID" value="OEF22628.1"/>
    <property type="molecule type" value="Genomic_DNA"/>
</dbReference>
<dbReference type="OrthoDB" id="106838at2"/>
<feature type="transmembrane region" description="Helical" evidence="6">
    <location>
        <begin position="277"/>
        <end position="294"/>
    </location>
</feature>
<dbReference type="PANTHER" id="PTHR21716">
    <property type="entry name" value="TRANSMEMBRANE PROTEIN"/>
    <property type="match status" value="1"/>
</dbReference>
<evidence type="ECO:0000256" key="3">
    <source>
        <dbReference type="ARBA" id="ARBA00022692"/>
    </source>
</evidence>
<dbReference type="STRING" id="1188252.A1QC_13915"/>
<dbReference type="PROSITE" id="PS51257">
    <property type="entry name" value="PROKAR_LIPOPROTEIN"/>
    <property type="match status" value="1"/>
</dbReference>
<evidence type="ECO:0000256" key="2">
    <source>
        <dbReference type="ARBA" id="ARBA00009773"/>
    </source>
</evidence>
<name>A0A1E5DZ98_9VIBR</name>
<gene>
    <name evidence="7" type="ORF">A1QC_13915</name>
</gene>
<comment type="similarity">
    <text evidence="2">Belongs to the autoinducer-2 exporter (AI-2E) (TC 2.A.86) family.</text>
</comment>
<dbReference type="Proteomes" id="UP000094070">
    <property type="component" value="Unassembled WGS sequence"/>
</dbReference>
<dbReference type="RefSeq" id="WP_017023787.1">
    <property type="nucleotide sequence ID" value="NZ_AJYK02000115.1"/>
</dbReference>
<feature type="transmembrane region" description="Helical" evidence="6">
    <location>
        <begin position="12"/>
        <end position="29"/>
    </location>
</feature>
<feature type="transmembrane region" description="Helical" evidence="6">
    <location>
        <begin position="163"/>
        <end position="181"/>
    </location>
</feature>
<proteinExistence type="inferred from homology"/>
<keyword evidence="5 6" id="KW-0472">Membrane</keyword>
<keyword evidence="4 6" id="KW-1133">Transmembrane helix</keyword>
<comment type="caution">
    <text evidence="7">The sequence shown here is derived from an EMBL/GenBank/DDBJ whole genome shotgun (WGS) entry which is preliminary data.</text>
</comment>
<evidence type="ECO:0000313" key="8">
    <source>
        <dbReference type="Proteomes" id="UP000094070"/>
    </source>
</evidence>
<accession>A0A1E5DZ98</accession>
<comment type="subcellular location">
    <subcellularLocation>
        <location evidence="1">Membrane</location>
        <topology evidence="1">Multi-pass membrane protein</topology>
    </subcellularLocation>
</comment>
<dbReference type="GO" id="GO:0016020">
    <property type="term" value="C:membrane"/>
    <property type="evidence" value="ECO:0007669"/>
    <property type="project" value="UniProtKB-SubCell"/>
</dbReference>
<feature type="transmembrane region" description="Helical" evidence="6">
    <location>
        <begin position="243"/>
        <end position="265"/>
    </location>
</feature>
<evidence type="ECO:0000256" key="6">
    <source>
        <dbReference type="SAM" id="Phobius"/>
    </source>
</evidence>
<dbReference type="eggNOG" id="COG0628">
    <property type="taxonomic scope" value="Bacteria"/>
</dbReference>
<dbReference type="InterPro" id="IPR002549">
    <property type="entry name" value="AI-2E-like"/>
</dbReference>
<keyword evidence="3 6" id="KW-0812">Transmembrane</keyword>
<feature type="transmembrane region" description="Helical" evidence="6">
    <location>
        <begin position="216"/>
        <end position="237"/>
    </location>
</feature>
<feature type="transmembrane region" description="Helical" evidence="6">
    <location>
        <begin position="65"/>
        <end position="88"/>
    </location>
</feature>
<feature type="transmembrane region" description="Helical" evidence="6">
    <location>
        <begin position="314"/>
        <end position="344"/>
    </location>
</feature>
<protein>
    <submittedName>
        <fullName evidence="7">AI-2E family transporter</fullName>
    </submittedName>
</protein>
<evidence type="ECO:0000256" key="5">
    <source>
        <dbReference type="ARBA" id="ARBA00023136"/>
    </source>
</evidence>
<evidence type="ECO:0000256" key="1">
    <source>
        <dbReference type="ARBA" id="ARBA00004141"/>
    </source>
</evidence>
<sequence length="361" mass="39835">MPNKFKISPTHWVLVIALLFAAYACYLLITPYLNSIIMAFIISLLIYPLHEKLEQRWPKHRNTSAFVSCLLLTFVIVIPLLAIFAAIIQQGAHFSQTVYAWATDGGIQTVLNHPYIAKGLSIVNQYLPFDNISPQEIAQRAAKFISQFGSILVSISAGILGDATNFLMNFFLMLFVLFFLLRDNEKLVNGMRHILPLSRSQEDRLLSEIQDVSKSAILGSFLTAIAQAIAGGFALWLVGLPGLFWGTMMGAASFIPVVGTALVWVPAAIYLLLTGDIGWAIFLIVWGVAVIGSIDNIIRPLLMQGSAGMDTLMIFFALLGGIQLFGLIGLIYGPLIFAITMVLFKMYEEEFKAFLTSQDNS</sequence>
<dbReference type="PANTHER" id="PTHR21716:SF4">
    <property type="entry name" value="TRANSMEMBRANE PROTEIN 245"/>
    <property type="match status" value="1"/>
</dbReference>
<dbReference type="Pfam" id="PF01594">
    <property type="entry name" value="AI-2E_transport"/>
    <property type="match status" value="1"/>
</dbReference>
<dbReference type="AlphaFoldDB" id="A0A1E5DZ98"/>
<keyword evidence="8" id="KW-1185">Reference proteome</keyword>